<gene>
    <name evidence="2" type="ORF">CR513_56952</name>
</gene>
<dbReference type="AlphaFoldDB" id="A0A371EEK7"/>
<evidence type="ECO:0000313" key="3">
    <source>
        <dbReference type="Proteomes" id="UP000257109"/>
    </source>
</evidence>
<proteinExistence type="predicted"/>
<dbReference type="OrthoDB" id="1928766at2759"/>
<dbReference type="EMBL" id="QJKJ01014360">
    <property type="protein sequence ID" value="RDX64485.1"/>
    <property type="molecule type" value="Genomic_DNA"/>
</dbReference>
<protein>
    <submittedName>
        <fullName evidence="2">Uncharacterized protein</fullName>
    </submittedName>
</protein>
<evidence type="ECO:0000256" key="1">
    <source>
        <dbReference type="SAM" id="MobiDB-lite"/>
    </source>
</evidence>
<sequence>MFAWTPTDMLGIDLDFLCHHLSISLGACPISKKKKKIGSREEESSQGRNSEAVASKIHSRSQHRCPGGRDIRLWPSQLHGFIFGYNQIRMHPYDKSKTAFMTDEDNNSDVV</sequence>
<organism evidence="2 3">
    <name type="scientific">Mucuna pruriens</name>
    <name type="common">Velvet bean</name>
    <name type="synonym">Dolichos pruriens</name>
    <dbReference type="NCBI Taxonomy" id="157652"/>
    <lineage>
        <taxon>Eukaryota</taxon>
        <taxon>Viridiplantae</taxon>
        <taxon>Streptophyta</taxon>
        <taxon>Embryophyta</taxon>
        <taxon>Tracheophyta</taxon>
        <taxon>Spermatophyta</taxon>
        <taxon>Magnoliopsida</taxon>
        <taxon>eudicotyledons</taxon>
        <taxon>Gunneridae</taxon>
        <taxon>Pentapetalae</taxon>
        <taxon>rosids</taxon>
        <taxon>fabids</taxon>
        <taxon>Fabales</taxon>
        <taxon>Fabaceae</taxon>
        <taxon>Papilionoideae</taxon>
        <taxon>50 kb inversion clade</taxon>
        <taxon>NPAAA clade</taxon>
        <taxon>indigoferoid/millettioid clade</taxon>
        <taxon>Phaseoleae</taxon>
        <taxon>Mucuna</taxon>
    </lineage>
</organism>
<evidence type="ECO:0000313" key="2">
    <source>
        <dbReference type="EMBL" id="RDX64485.1"/>
    </source>
</evidence>
<comment type="caution">
    <text evidence="2">The sequence shown here is derived from an EMBL/GenBank/DDBJ whole genome shotgun (WGS) entry which is preliminary data.</text>
</comment>
<dbReference type="Proteomes" id="UP000257109">
    <property type="component" value="Unassembled WGS sequence"/>
</dbReference>
<accession>A0A371EEK7</accession>
<name>A0A371EEK7_MUCPR</name>
<reference evidence="2" key="1">
    <citation type="submission" date="2018-05" db="EMBL/GenBank/DDBJ databases">
        <title>Draft genome of Mucuna pruriens seed.</title>
        <authorList>
            <person name="Nnadi N.E."/>
            <person name="Vos R."/>
            <person name="Hasami M.H."/>
            <person name="Devisetty U.K."/>
            <person name="Aguiy J.C."/>
        </authorList>
    </citation>
    <scope>NUCLEOTIDE SEQUENCE [LARGE SCALE GENOMIC DNA]</scope>
    <source>
        <strain evidence="2">JCA_2017</strain>
    </source>
</reference>
<feature type="non-terminal residue" evidence="2">
    <location>
        <position position="1"/>
    </location>
</feature>
<feature type="region of interest" description="Disordered" evidence="1">
    <location>
        <begin position="31"/>
        <end position="68"/>
    </location>
</feature>
<keyword evidence="3" id="KW-1185">Reference proteome</keyword>